<name>A0A1I5FV14_9RHOB</name>
<accession>A0A1I5FV14</accession>
<keyword evidence="3" id="KW-1185">Reference proteome</keyword>
<dbReference type="PROSITE" id="PS51257">
    <property type="entry name" value="PROKAR_LIPOPROTEIN"/>
    <property type="match status" value="1"/>
</dbReference>
<proteinExistence type="predicted"/>
<dbReference type="STRING" id="1005928.SAMN04487859_12233"/>
<dbReference type="OrthoDB" id="7876689at2"/>
<dbReference type="Pfam" id="PF11233">
    <property type="entry name" value="DUF3035"/>
    <property type="match status" value="1"/>
</dbReference>
<feature type="region of interest" description="Disordered" evidence="1">
    <location>
        <begin position="58"/>
        <end position="77"/>
    </location>
</feature>
<dbReference type="InterPro" id="IPR021395">
    <property type="entry name" value="DUF3035"/>
</dbReference>
<evidence type="ECO:0000256" key="1">
    <source>
        <dbReference type="SAM" id="MobiDB-lite"/>
    </source>
</evidence>
<dbReference type="EMBL" id="FOVP01000022">
    <property type="protein sequence ID" value="SFO27615.1"/>
    <property type="molecule type" value="Genomic_DNA"/>
</dbReference>
<evidence type="ECO:0000313" key="3">
    <source>
        <dbReference type="Proteomes" id="UP000198599"/>
    </source>
</evidence>
<dbReference type="AlphaFoldDB" id="A0A1I5FV14"/>
<protein>
    <submittedName>
        <fullName evidence="2">Beta-barrel assembly machine subunit BamF</fullName>
    </submittedName>
</protein>
<gene>
    <name evidence="2" type="ORF">SAMN04487859_12233</name>
</gene>
<organism evidence="2 3">
    <name type="scientific">Roseovarius lutimaris</name>
    <dbReference type="NCBI Taxonomy" id="1005928"/>
    <lineage>
        <taxon>Bacteria</taxon>
        <taxon>Pseudomonadati</taxon>
        <taxon>Pseudomonadota</taxon>
        <taxon>Alphaproteobacteria</taxon>
        <taxon>Rhodobacterales</taxon>
        <taxon>Roseobacteraceae</taxon>
        <taxon>Roseovarius</taxon>
    </lineage>
</organism>
<evidence type="ECO:0000313" key="2">
    <source>
        <dbReference type="EMBL" id="SFO27615.1"/>
    </source>
</evidence>
<feature type="region of interest" description="Disordered" evidence="1">
    <location>
        <begin position="155"/>
        <end position="175"/>
    </location>
</feature>
<dbReference type="Proteomes" id="UP000198599">
    <property type="component" value="Unassembled WGS sequence"/>
</dbReference>
<sequence>MAMPHKTVLACLVATVLAGCGGRDDVTLTRIRHTGNGPDEFSIMPGKPLQAPEDYASLPSPTPGGANLTDQNPLADGVAALGGNPAALNIGAPNARDGALVNHANRYGTPENIRQTLAAEDKEIRRRHGRVNILRLGPTDDYTNSYKRQWLDPYSEERRLRRNGTITPSSPPPPK</sequence>
<reference evidence="3" key="1">
    <citation type="submission" date="2016-10" db="EMBL/GenBank/DDBJ databases">
        <authorList>
            <person name="Varghese N."/>
            <person name="Submissions S."/>
        </authorList>
    </citation>
    <scope>NUCLEOTIDE SEQUENCE [LARGE SCALE GENOMIC DNA]</scope>
    <source>
        <strain evidence="3">DSM 28463</strain>
    </source>
</reference>